<feature type="region of interest" description="Disordered" evidence="6">
    <location>
        <begin position="253"/>
        <end position="359"/>
    </location>
</feature>
<dbReference type="GO" id="GO:0005737">
    <property type="term" value="C:cytoplasm"/>
    <property type="evidence" value="ECO:0007669"/>
    <property type="project" value="UniProtKB-SubCell"/>
</dbReference>
<dbReference type="CDD" id="cd06467">
    <property type="entry name" value="p23_NUDC_like"/>
    <property type="match status" value="1"/>
</dbReference>
<dbReference type="GO" id="GO:0035556">
    <property type="term" value="P:intracellular signal transduction"/>
    <property type="evidence" value="ECO:0007669"/>
    <property type="project" value="InterPro"/>
</dbReference>
<keyword evidence="10" id="KW-1185">Reference proteome</keyword>
<keyword evidence="2" id="KW-0963">Cytoplasm</keyword>
<dbReference type="CDD" id="cd07302">
    <property type="entry name" value="CHD"/>
    <property type="match status" value="1"/>
</dbReference>
<evidence type="ECO:0000259" key="7">
    <source>
        <dbReference type="PROSITE" id="PS50125"/>
    </source>
</evidence>
<dbReference type="GO" id="GO:0005524">
    <property type="term" value="F:ATP binding"/>
    <property type="evidence" value="ECO:0007669"/>
    <property type="project" value="UniProtKB-KW"/>
</dbReference>
<evidence type="ECO:0000256" key="6">
    <source>
        <dbReference type="SAM" id="MobiDB-lite"/>
    </source>
</evidence>
<dbReference type="Gene3D" id="3.30.70.1230">
    <property type="entry name" value="Nucleotide cyclase"/>
    <property type="match status" value="1"/>
</dbReference>
<dbReference type="Pfam" id="PF00211">
    <property type="entry name" value="Guanylate_cyc"/>
    <property type="match status" value="1"/>
</dbReference>
<dbReference type="InterPro" id="IPR037898">
    <property type="entry name" value="NudC_fam"/>
</dbReference>
<evidence type="ECO:0000256" key="4">
    <source>
        <dbReference type="ARBA" id="ARBA00022840"/>
    </source>
</evidence>
<feature type="domain" description="CS" evidence="8">
    <location>
        <begin position="374"/>
        <end position="482"/>
    </location>
</feature>
<dbReference type="InterPro" id="IPR007052">
    <property type="entry name" value="CS_dom"/>
</dbReference>
<dbReference type="Pfam" id="PF04969">
    <property type="entry name" value="CS"/>
    <property type="match status" value="1"/>
</dbReference>
<evidence type="ECO:0000259" key="8">
    <source>
        <dbReference type="PROSITE" id="PS51203"/>
    </source>
</evidence>
<organism evidence="9 10">
    <name type="scientific">Tetrabaena socialis</name>
    <dbReference type="NCBI Taxonomy" id="47790"/>
    <lineage>
        <taxon>Eukaryota</taxon>
        <taxon>Viridiplantae</taxon>
        <taxon>Chlorophyta</taxon>
        <taxon>core chlorophytes</taxon>
        <taxon>Chlorophyceae</taxon>
        <taxon>CS clade</taxon>
        <taxon>Chlamydomonadales</taxon>
        <taxon>Tetrabaenaceae</taxon>
        <taxon>Tetrabaena</taxon>
    </lineage>
</organism>
<evidence type="ECO:0000256" key="1">
    <source>
        <dbReference type="ARBA" id="ARBA00004496"/>
    </source>
</evidence>
<gene>
    <name evidence="9" type="ORF">TSOC_012077</name>
</gene>
<dbReference type="OrthoDB" id="416217at2759"/>
<evidence type="ECO:0000313" key="10">
    <source>
        <dbReference type="Proteomes" id="UP000236333"/>
    </source>
</evidence>
<dbReference type="FunFam" id="2.60.40.790:FF:000001">
    <property type="entry name" value="Nuclear migration protein nudC"/>
    <property type="match status" value="1"/>
</dbReference>
<sequence>AMLRAARDMRMPHTGEAVKLRIGLHSGPVTSGMVGHRMPRFCLFGDTVNTASRMEGSCAPGSIHVSEATQQRLPSEPWRDRGLTAVKGKGEMRTYDWAGDVDAAFGEGQLQRVYVASCRMSAMCSCGEGARRDDGRAARSPCEGGRAMPPTPCIIEDVTDAYDPAEGDKALGSILIKHEGDAQKFLATVLGFLKRKSNFFKGEEPKRRLLEAFKEVSGEPAAPAGLKGGFLPGIKPAEEKAAAPYAAEKAPAAAAPAPPAPAPAAAEPSPLAAEPAASAPSGPEPEAKVEAEAVAAAAGPSTSAAPAEAESPAAEAGSSSGGAAEAAIAAEGGPEAEAVTVPDEEAEEEKKDKGLNLNAARAVGLGQPNAARGADLERYSWGQTLSEVTVTAAVPKGTKGKMMEVLITKTHFKLGLKGQAPIIEVSAQVLSQLVADAAAHTRGRVTKAVVAVPAYFDDQQRDATVAVTLAKSEGMHWWSAVIKGEPTIDTQKVEPENSKLSDLDSDTRKTVEKMMFDQRQKALGLPSSDEIAKQDMLKKFMSAHPEMDFSKAKIM</sequence>
<dbReference type="Gene3D" id="2.60.40.790">
    <property type="match status" value="1"/>
</dbReference>
<dbReference type="PANTHER" id="PTHR12356:SF3">
    <property type="entry name" value="NUCLEAR MIGRATION PROTEIN NUDC"/>
    <property type="match status" value="1"/>
</dbReference>
<name>A0A2J7ZNZ0_9CHLO</name>
<proteinExistence type="predicted"/>
<dbReference type="PROSITE" id="PS51203">
    <property type="entry name" value="CS"/>
    <property type="match status" value="1"/>
</dbReference>
<dbReference type="GO" id="GO:0009190">
    <property type="term" value="P:cyclic nucleotide biosynthetic process"/>
    <property type="evidence" value="ECO:0007669"/>
    <property type="project" value="InterPro"/>
</dbReference>
<dbReference type="SUPFAM" id="SSF55073">
    <property type="entry name" value="Nucleotide cyclase"/>
    <property type="match status" value="1"/>
</dbReference>
<keyword evidence="3" id="KW-0547">Nucleotide-binding</keyword>
<feature type="compositionally biased region" description="Low complexity" evidence="6">
    <location>
        <begin position="263"/>
        <end position="281"/>
    </location>
</feature>
<dbReference type="AlphaFoldDB" id="A0A2J7ZNZ0"/>
<dbReference type="InterPro" id="IPR013126">
    <property type="entry name" value="Hsp_70_fam"/>
</dbReference>
<feature type="domain" description="Guanylate cyclase" evidence="7">
    <location>
        <begin position="1"/>
        <end position="55"/>
    </location>
</feature>
<evidence type="ECO:0000256" key="2">
    <source>
        <dbReference type="ARBA" id="ARBA00022490"/>
    </source>
</evidence>
<dbReference type="Proteomes" id="UP000236333">
    <property type="component" value="Unassembled WGS sequence"/>
</dbReference>
<dbReference type="GO" id="GO:0140662">
    <property type="term" value="F:ATP-dependent protein folding chaperone"/>
    <property type="evidence" value="ECO:0007669"/>
    <property type="project" value="InterPro"/>
</dbReference>
<feature type="non-terminal residue" evidence="9">
    <location>
        <position position="1"/>
    </location>
</feature>
<feature type="compositionally biased region" description="Low complexity" evidence="6">
    <location>
        <begin position="292"/>
        <end position="341"/>
    </location>
</feature>
<reference evidence="9 10" key="1">
    <citation type="journal article" date="2017" name="Mol. Biol. Evol.">
        <title>The 4-celled Tetrabaena socialis nuclear genome reveals the essential components for genetic control of cell number at the origin of multicellularity in the volvocine lineage.</title>
        <authorList>
            <person name="Featherston J."/>
            <person name="Arakaki Y."/>
            <person name="Hanschen E.R."/>
            <person name="Ferris P.J."/>
            <person name="Michod R.E."/>
            <person name="Olson B.J.S.C."/>
            <person name="Nozaki H."/>
            <person name="Durand P.M."/>
        </authorList>
    </citation>
    <scope>NUCLEOTIDE SEQUENCE [LARGE SCALE GENOMIC DNA]</scope>
    <source>
        <strain evidence="9 10">NIES-571</strain>
    </source>
</reference>
<dbReference type="PROSITE" id="PS50125">
    <property type="entry name" value="GUANYLATE_CYCLASE_2"/>
    <property type="match status" value="1"/>
</dbReference>
<keyword evidence="4" id="KW-0067">ATP-binding</keyword>
<dbReference type="PANTHER" id="PTHR12356">
    <property type="entry name" value="NUCLEAR MOVEMENT PROTEIN NUDC"/>
    <property type="match status" value="1"/>
</dbReference>
<evidence type="ECO:0000256" key="5">
    <source>
        <dbReference type="ARBA" id="ARBA00053226"/>
    </source>
</evidence>
<comment type="subcellular location">
    <subcellularLocation>
        <location evidence="1">Cytoplasm</location>
    </subcellularLocation>
</comment>
<dbReference type="InterPro" id="IPR001054">
    <property type="entry name" value="A/G_cyclase"/>
</dbReference>
<accession>A0A2J7ZNZ0</accession>
<protein>
    <submittedName>
        <fullName evidence="9">Nuclear migration protein nudC</fullName>
    </submittedName>
</protein>
<dbReference type="InterPro" id="IPR008978">
    <property type="entry name" value="HSP20-like_chaperone"/>
</dbReference>
<dbReference type="GO" id="GO:0051082">
    <property type="term" value="F:unfolded protein binding"/>
    <property type="evidence" value="ECO:0007669"/>
    <property type="project" value="TreeGrafter"/>
</dbReference>
<dbReference type="Pfam" id="PF00012">
    <property type="entry name" value="HSP70"/>
    <property type="match status" value="1"/>
</dbReference>
<evidence type="ECO:0000313" key="9">
    <source>
        <dbReference type="EMBL" id="PNH01979.1"/>
    </source>
</evidence>
<dbReference type="SUPFAM" id="SSF49764">
    <property type="entry name" value="HSP20-like chaperones"/>
    <property type="match status" value="1"/>
</dbReference>
<dbReference type="EMBL" id="PGGS01000747">
    <property type="protein sequence ID" value="PNH01979.1"/>
    <property type="molecule type" value="Genomic_DNA"/>
</dbReference>
<evidence type="ECO:0000256" key="3">
    <source>
        <dbReference type="ARBA" id="ARBA00022741"/>
    </source>
</evidence>
<dbReference type="InterPro" id="IPR029787">
    <property type="entry name" value="Nucleotide_cyclase"/>
</dbReference>
<comment type="caution">
    <text evidence="9">The sequence shown here is derived from an EMBL/GenBank/DDBJ whole genome shotgun (WGS) entry which is preliminary data.</text>
</comment>
<comment type="function">
    <text evidence="5">Small heat shock protein required for the establishment of auxin gradients and for patterning of the apical domain of the embryo. Involved in the specification of the cotyledon primordia. Also required for normal inflorescence and floral meristem function, normal developmental patterning and thermotolerance. Acts as a molecular chaperone.</text>
</comment>